<dbReference type="EMBL" id="JADEXG010000012">
    <property type="protein sequence ID" value="MBE9077050.1"/>
    <property type="molecule type" value="Genomic_DNA"/>
</dbReference>
<feature type="compositionally biased region" description="Pro residues" evidence="1">
    <location>
        <begin position="59"/>
        <end position="68"/>
    </location>
</feature>
<evidence type="ECO:0000313" key="3">
    <source>
        <dbReference type="Proteomes" id="UP000636505"/>
    </source>
</evidence>
<evidence type="ECO:0000313" key="2">
    <source>
        <dbReference type="EMBL" id="MBE9077050.1"/>
    </source>
</evidence>
<keyword evidence="3" id="KW-1185">Reference proteome</keyword>
<accession>A0A8J7A6S0</accession>
<gene>
    <name evidence="2" type="ORF">IQ241_07020</name>
</gene>
<proteinExistence type="predicted"/>
<dbReference type="AlphaFoldDB" id="A0A8J7A6S0"/>
<comment type="caution">
    <text evidence="2">The sequence shown here is derived from an EMBL/GenBank/DDBJ whole genome shotgun (WGS) entry which is preliminary data.</text>
</comment>
<sequence>MTAIAAQTQQLETRLGSAEQTLGSIQQTVSERLAADGAARADWNLDLPEAGTISAVEPDGPPDGPPDWPNDHESTQPVEPMEKSGSLQALERAL</sequence>
<evidence type="ECO:0000256" key="1">
    <source>
        <dbReference type="SAM" id="MobiDB-lite"/>
    </source>
</evidence>
<reference evidence="2" key="1">
    <citation type="submission" date="2020-10" db="EMBL/GenBank/DDBJ databases">
        <authorList>
            <person name="Castelo-Branco R."/>
            <person name="Eusebio N."/>
            <person name="Adriana R."/>
            <person name="Vieira A."/>
            <person name="Brugerolle De Fraissinette N."/>
            <person name="Rezende De Castro R."/>
            <person name="Schneider M.P."/>
            <person name="Vasconcelos V."/>
            <person name="Leao P.N."/>
        </authorList>
    </citation>
    <scope>NUCLEOTIDE SEQUENCE</scope>
    <source>
        <strain evidence="2">LEGE 07310</strain>
    </source>
</reference>
<dbReference type="RefSeq" id="WP_193905714.1">
    <property type="nucleotide sequence ID" value="NZ_JADEXG010000012.1"/>
</dbReference>
<dbReference type="Proteomes" id="UP000636505">
    <property type="component" value="Unassembled WGS sequence"/>
</dbReference>
<protein>
    <submittedName>
        <fullName evidence="2">Uncharacterized protein</fullName>
    </submittedName>
</protein>
<feature type="region of interest" description="Disordered" evidence="1">
    <location>
        <begin position="51"/>
        <end position="94"/>
    </location>
</feature>
<organism evidence="2 3">
    <name type="scientific">Vasconcelosia minhoensis LEGE 07310</name>
    <dbReference type="NCBI Taxonomy" id="915328"/>
    <lineage>
        <taxon>Bacteria</taxon>
        <taxon>Bacillati</taxon>
        <taxon>Cyanobacteriota</taxon>
        <taxon>Cyanophyceae</taxon>
        <taxon>Nodosilineales</taxon>
        <taxon>Cymatolegaceae</taxon>
        <taxon>Vasconcelosia</taxon>
        <taxon>Vasconcelosia minhoensis</taxon>
    </lineage>
</organism>
<name>A0A8J7A6S0_9CYAN</name>